<name>A0A0E9PK84_ANGAN</name>
<sequence length="33" mass="3698">MKIIIIEKQKNVALAHRPCCAITGQRHRQLNGG</sequence>
<evidence type="ECO:0000313" key="1">
    <source>
        <dbReference type="EMBL" id="JAH04909.1"/>
    </source>
</evidence>
<dbReference type="AlphaFoldDB" id="A0A0E9PK84"/>
<reference evidence="1" key="2">
    <citation type="journal article" date="2015" name="Fish Shellfish Immunol.">
        <title>Early steps in the European eel (Anguilla anguilla)-Vibrio vulnificus interaction in the gills: Role of the RtxA13 toxin.</title>
        <authorList>
            <person name="Callol A."/>
            <person name="Pajuelo D."/>
            <person name="Ebbesson L."/>
            <person name="Teles M."/>
            <person name="MacKenzie S."/>
            <person name="Amaro C."/>
        </authorList>
    </citation>
    <scope>NUCLEOTIDE SEQUENCE</scope>
</reference>
<accession>A0A0E9PK84</accession>
<reference evidence="1" key="1">
    <citation type="submission" date="2014-11" db="EMBL/GenBank/DDBJ databases">
        <authorList>
            <person name="Amaro Gonzalez C."/>
        </authorList>
    </citation>
    <scope>NUCLEOTIDE SEQUENCE</scope>
</reference>
<proteinExistence type="predicted"/>
<organism evidence="1">
    <name type="scientific">Anguilla anguilla</name>
    <name type="common">European freshwater eel</name>
    <name type="synonym">Muraena anguilla</name>
    <dbReference type="NCBI Taxonomy" id="7936"/>
    <lineage>
        <taxon>Eukaryota</taxon>
        <taxon>Metazoa</taxon>
        <taxon>Chordata</taxon>
        <taxon>Craniata</taxon>
        <taxon>Vertebrata</taxon>
        <taxon>Euteleostomi</taxon>
        <taxon>Actinopterygii</taxon>
        <taxon>Neopterygii</taxon>
        <taxon>Teleostei</taxon>
        <taxon>Anguilliformes</taxon>
        <taxon>Anguillidae</taxon>
        <taxon>Anguilla</taxon>
    </lineage>
</organism>
<protein>
    <submittedName>
        <fullName evidence="1">Uncharacterized protein</fullName>
    </submittedName>
</protein>
<dbReference type="EMBL" id="GBXM01103668">
    <property type="protein sequence ID" value="JAH04909.1"/>
    <property type="molecule type" value="Transcribed_RNA"/>
</dbReference>